<dbReference type="AlphaFoldDB" id="K0SDG8"/>
<dbReference type="OrthoDB" id="42690at2759"/>
<dbReference type="InterPro" id="IPR016040">
    <property type="entry name" value="NAD(P)-bd_dom"/>
</dbReference>
<feature type="domain" description="NAD(P)-binding" evidence="1">
    <location>
        <begin position="236"/>
        <end position="287"/>
    </location>
</feature>
<dbReference type="EMBL" id="AGNL01018249">
    <property type="protein sequence ID" value="EJK63435.1"/>
    <property type="molecule type" value="Genomic_DNA"/>
</dbReference>
<evidence type="ECO:0000313" key="2">
    <source>
        <dbReference type="EMBL" id="EJK63435.1"/>
    </source>
</evidence>
<evidence type="ECO:0000259" key="1">
    <source>
        <dbReference type="Pfam" id="PF13460"/>
    </source>
</evidence>
<comment type="caution">
    <text evidence="2">The sequence shown here is derived from an EMBL/GenBank/DDBJ whole genome shotgun (WGS) entry which is preliminary data.</text>
</comment>
<dbReference type="Pfam" id="PF13460">
    <property type="entry name" value="NAD_binding_10"/>
    <property type="match status" value="1"/>
</dbReference>
<dbReference type="OMA" id="WTGQHLS"/>
<proteinExistence type="predicted"/>
<dbReference type="PANTHER" id="PTHR15020">
    <property type="entry name" value="FLAVIN REDUCTASE-RELATED"/>
    <property type="match status" value="1"/>
</dbReference>
<keyword evidence="3" id="KW-1185">Reference proteome</keyword>
<dbReference type="eggNOG" id="ENOG502SI2Q">
    <property type="taxonomic scope" value="Eukaryota"/>
</dbReference>
<protein>
    <recommendedName>
        <fullName evidence="1">NAD(P)-binding domain-containing protein</fullName>
    </recommendedName>
</protein>
<reference evidence="2 3" key="1">
    <citation type="journal article" date="2012" name="Genome Biol.">
        <title>Genome and low-iron response of an oceanic diatom adapted to chronic iron limitation.</title>
        <authorList>
            <person name="Lommer M."/>
            <person name="Specht M."/>
            <person name="Roy A.S."/>
            <person name="Kraemer L."/>
            <person name="Andreson R."/>
            <person name="Gutowska M.A."/>
            <person name="Wolf J."/>
            <person name="Bergner S.V."/>
            <person name="Schilhabel M.B."/>
            <person name="Klostermeier U.C."/>
            <person name="Beiko R.G."/>
            <person name="Rosenstiel P."/>
            <person name="Hippler M."/>
            <person name="Laroche J."/>
        </authorList>
    </citation>
    <scope>NUCLEOTIDE SEQUENCE [LARGE SCALE GENOMIC DNA]</scope>
    <source>
        <strain evidence="2 3">CCMP1005</strain>
    </source>
</reference>
<dbReference type="Gene3D" id="3.40.50.720">
    <property type="entry name" value="NAD(P)-binding Rossmann-like Domain"/>
    <property type="match status" value="2"/>
</dbReference>
<dbReference type="Proteomes" id="UP000266841">
    <property type="component" value="Unassembled WGS sequence"/>
</dbReference>
<sequence length="747" mass="84055">MRLEYLGQNIAFATISKSLRSSQTDSGSHSQRIGLDRLPRPSAILQCPYKAAIDEFVGKAISGQTDFRIVIGTSNNPQNNIVRDIYIDIPAVRHQSPGRDGPSYNLQFYNEETEARERRAQTDGLVVCRRQQGEAEGGAAQSAGSTAKEGHSMAKAAWITAALLPGILALSPLVRFDGTSTTALYNSYSSPEPRRDQEVAQNARQFAVAIDVPTITEREPTRAAQIPPRPKIVVLGASGRIGRRVLKKLLASGVDLDVVAFVRSRERLDQVLYDEEDVVIGTMSDNKAGPKLHVVEADVVSRRDVFRKTFETDDETEQLDNWVMKAKAYFQSRGWNYANSTLIHSLEDEDKVESDVEIIESGEEALREAVSGATVIISCLNTLRASRIWSDFLKVPFVRVFRTDASKWCGDGTHPYYVNYLSTKKVLQFAEEEQRKRDAINEFEKEKERLENQLYKGRLVKEEKGFESEIARALERRRVETVRLGDERDDDNRFGDPVKLPKKGRRPSSNDRIKFIRISNLMVAHSVFSLLRPWNMITNIFWSQLTKWEIMVEMLMDSTTLIDTIALRPGDLTDDERNRNKTTLQVCTDGRVDSPSLVGREDVADLAVVAALTKTCRDETTVGSQGDIEGALGHHYTWAVRWTGQHLSPPQGFRPDGLVDASESFAKAIQEQVHSERIRNLKDRKLKSFYGGTELDKLRRFMRRLRPFLKSVAVSVPVYSVLGAMTWYLFGSAILELVRPLAEPSGL</sequence>
<gene>
    <name evidence="2" type="ORF">THAOC_15900</name>
</gene>
<dbReference type="PANTHER" id="PTHR15020:SF11">
    <property type="entry name" value="OS06G0360300 PROTEIN"/>
    <property type="match status" value="1"/>
</dbReference>
<name>K0SDG8_THAOC</name>
<dbReference type="InterPro" id="IPR036291">
    <property type="entry name" value="NAD(P)-bd_dom_sf"/>
</dbReference>
<organism evidence="2 3">
    <name type="scientific">Thalassiosira oceanica</name>
    <name type="common">Marine diatom</name>
    <dbReference type="NCBI Taxonomy" id="159749"/>
    <lineage>
        <taxon>Eukaryota</taxon>
        <taxon>Sar</taxon>
        <taxon>Stramenopiles</taxon>
        <taxon>Ochrophyta</taxon>
        <taxon>Bacillariophyta</taxon>
        <taxon>Coscinodiscophyceae</taxon>
        <taxon>Thalassiosirophycidae</taxon>
        <taxon>Thalassiosirales</taxon>
        <taxon>Thalassiosiraceae</taxon>
        <taxon>Thalassiosira</taxon>
    </lineage>
</organism>
<dbReference type="SUPFAM" id="SSF51735">
    <property type="entry name" value="NAD(P)-binding Rossmann-fold domains"/>
    <property type="match status" value="1"/>
</dbReference>
<evidence type="ECO:0000313" key="3">
    <source>
        <dbReference type="Proteomes" id="UP000266841"/>
    </source>
</evidence>
<accession>K0SDG8</accession>